<keyword evidence="2" id="KW-1185">Reference proteome</keyword>
<protein>
    <submittedName>
        <fullName evidence="1">Uncharacterized protein</fullName>
    </submittedName>
</protein>
<reference evidence="1" key="1">
    <citation type="submission" date="2023-08" db="EMBL/GenBank/DDBJ databases">
        <authorList>
            <person name="Chen Y."/>
            <person name="Shah S."/>
            <person name="Dougan E. K."/>
            <person name="Thang M."/>
            <person name="Chan C."/>
        </authorList>
    </citation>
    <scope>NUCLEOTIDE SEQUENCE</scope>
</reference>
<name>A0AA36JA59_9DINO</name>
<gene>
    <name evidence="1" type="ORF">EVOR1521_LOCUS25340</name>
</gene>
<evidence type="ECO:0000313" key="2">
    <source>
        <dbReference type="Proteomes" id="UP001178507"/>
    </source>
</evidence>
<comment type="caution">
    <text evidence="1">The sequence shown here is derived from an EMBL/GenBank/DDBJ whole genome shotgun (WGS) entry which is preliminary data.</text>
</comment>
<dbReference type="AlphaFoldDB" id="A0AA36JA59"/>
<proteinExistence type="predicted"/>
<accession>A0AA36JA59</accession>
<dbReference type="EMBL" id="CAUJNA010003452">
    <property type="protein sequence ID" value="CAJ1402452.1"/>
    <property type="molecule type" value="Genomic_DNA"/>
</dbReference>
<evidence type="ECO:0000313" key="1">
    <source>
        <dbReference type="EMBL" id="CAJ1402452.1"/>
    </source>
</evidence>
<sequence length="121" mass="13417">MRFASEGSSAQILTVGQVLFEVLGDHVLVETHLCHGADLQAHDGRSEVTVSLCFTSREPPAAVNAIYDSRYHGNVKDDVKECFISFPGKFASGWDVLNAAKVWRAFSCKLPKFVSKTCRRR</sequence>
<dbReference type="Proteomes" id="UP001178507">
    <property type="component" value="Unassembled WGS sequence"/>
</dbReference>
<organism evidence="1 2">
    <name type="scientific">Effrenium voratum</name>
    <dbReference type="NCBI Taxonomy" id="2562239"/>
    <lineage>
        <taxon>Eukaryota</taxon>
        <taxon>Sar</taxon>
        <taxon>Alveolata</taxon>
        <taxon>Dinophyceae</taxon>
        <taxon>Suessiales</taxon>
        <taxon>Symbiodiniaceae</taxon>
        <taxon>Effrenium</taxon>
    </lineage>
</organism>